<evidence type="ECO:0000256" key="1">
    <source>
        <dbReference type="SAM" id="MobiDB-lite"/>
    </source>
</evidence>
<dbReference type="OrthoDB" id="10482906at2759"/>
<dbReference type="AlphaFoldDB" id="A0A0N1NVJ1"/>
<evidence type="ECO:0000256" key="2">
    <source>
        <dbReference type="SAM" id="Phobius"/>
    </source>
</evidence>
<accession>A0A0N1NVJ1</accession>
<comment type="caution">
    <text evidence="3">The sequence shown here is derived from an EMBL/GenBank/DDBJ whole genome shotgun (WGS) entry which is preliminary data.</text>
</comment>
<evidence type="ECO:0000313" key="4">
    <source>
        <dbReference type="Proteomes" id="UP000038010"/>
    </source>
</evidence>
<keyword evidence="2" id="KW-0472">Membrane</keyword>
<dbReference type="RefSeq" id="XP_017994399.1">
    <property type="nucleotide sequence ID" value="XM_018141281.1"/>
</dbReference>
<name>A0A0N1NVJ1_9EURO</name>
<feature type="region of interest" description="Disordered" evidence="1">
    <location>
        <begin position="71"/>
        <end position="137"/>
    </location>
</feature>
<gene>
    <name evidence="3" type="ORF">AB675_1395</name>
</gene>
<dbReference type="GeneID" id="28733161"/>
<feature type="compositionally biased region" description="Basic and acidic residues" evidence="1">
    <location>
        <begin position="107"/>
        <end position="128"/>
    </location>
</feature>
<keyword evidence="2" id="KW-0812">Transmembrane</keyword>
<dbReference type="Proteomes" id="UP000038010">
    <property type="component" value="Unassembled WGS sequence"/>
</dbReference>
<feature type="compositionally biased region" description="Basic and acidic residues" evidence="1">
    <location>
        <begin position="73"/>
        <end position="88"/>
    </location>
</feature>
<proteinExistence type="predicted"/>
<dbReference type="VEuPathDB" id="FungiDB:AB675_1395"/>
<keyword evidence="2" id="KW-1133">Transmembrane helix</keyword>
<protein>
    <submittedName>
        <fullName evidence="3">Uncharacterized protein</fullName>
    </submittedName>
</protein>
<feature type="transmembrane region" description="Helical" evidence="2">
    <location>
        <begin position="6"/>
        <end position="30"/>
    </location>
</feature>
<reference evidence="3 4" key="1">
    <citation type="submission" date="2015-06" db="EMBL/GenBank/DDBJ databases">
        <title>Draft genome of the ant-associated black yeast Phialophora attae CBS 131958.</title>
        <authorList>
            <person name="Moreno L.F."/>
            <person name="Stielow B.J."/>
            <person name="de Hoog S."/>
            <person name="Vicente V.A."/>
            <person name="Weiss V.A."/>
            <person name="de Vries M."/>
            <person name="Cruz L.M."/>
            <person name="Souza E.M."/>
        </authorList>
    </citation>
    <scope>NUCLEOTIDE SEQUENCE [LARGE SCALE GENOMIC DNA]</scope>
    <source>
        <strain evidence="3 4">CBS 131958</strain>
    </source>
</reference>
<sequence length="137" mass="14556">MAWTPDVIAGVTIALVLAVIGFGGSLYCAIHKKRRTQGEVSTVDKWLGAKGGNSTALGVAGGYGGFANAPGTELRDMDRHRDVERGEGTLDGVDNMGEPRAPPPVYDEGRVVRGGEREGLEGETRRNSEVPGYQERS</sequence>
<organism evidence="3 4">
    <name type="scientific">Cyphellophora attinorum</name>
    <dbReference type="NCBI Taxonomy" id="1664694"/>
    <lineage>
        <taxon>Eukaryota</taxon>
        <taxon>Fungi</taxon>
        <taxon>Dikarya</taxon>
        <taxon>Ascomycota</taxon>
        <taxon>Pezizomycotina</taxon>
        <taxon>Eurotiomycetes</taxon>
        <taxon>Chaetothyriomycetidae</taxon>
        <taxon>Chaetothyriales</taxon>
        <taxon>Cyphellophoraceae</taxon>
        <taxon>Cyphellophora</taxon>
    </lineage>
</organism>
<keyword evidence="4" id="KW-1185">Reference proteome</keyword>
<dbReference type="EMBL" id="LFJN01000060">
    <property type="protein sequence ID" value="KPI34436.1"/>
    <property type="molecule type" value="Genomic_DNA"/>
</dbReference>
<evidence type="ECO:0000313" key="3">
    <source>
        <dbReference type="EMBL" id="KPI34436.1"/>
    </source>
</evidence>